<proteinExistence type="predicted"/>
<accession>A0A133QLT8</accession>
<dbReference type="AlphaFoldDB" id="A0A133QLT8"/>
<reference evidence="2" key="1">
    <citation type="submission" date="2016-01" db="EMBL/GenBank/DDBJ databases">
        <authorList>
            <person name="Mitreva M."/>
            <person name="Pepin K.H."/>
            <person name="Mihindukulasuriya K.A."/>
            <person name="Fulton R."/>
            <person name="Fronick C."/>
            <person name="O'Laughlin M."/>
            <person name="Miner T."/>
            <person name="Herter B."/>
            <person name="Rosa B.A."/>
            <person name="Cordes M."/>
            <person name="Tomlinson C."/>
            <person name="Wollam A."/>
            <person name="Palsikar V.B."/>
            <person name="Mardis E.R."/>
            <person name="Wilson R.K."/>
        </authorList>
    </citation>
    <scope>NUCLEOTIDE SEQUENCE [LARGE SCALE GENOMIC DNA]</scope>
    <source>
        <strain evidence="2">MJR7716</strain>
    </source>
</reference>
<dbReference type="EMBL" id="LRQG01000013">
    <property type="protein sequence ID" value="KXA43832.1"/>
    <property type="molecule type" value="Genomic_DNA"/>
</dbReference>
<gene>
    <name evidence="1" type="ORF">HMPREF3226_00276</name>
</gene>
<organism evidence="1 2">
    <name type="scientific">Prevotella corporis</name>
    <dbReference type="NCBI Taxonomy" id="28128"/>
    <lineage>
        <taxon>Bacteria</taxon>
        <taxon>Pseudomonadati</taxon>
        <taxon>Bacteroidota</taxon>
        <taxon>Bacteroidia</taxon>
        <taxon>Bacteroidales</taxon>
        <taxon>Prevotellaceae</taxon>
        <taxon>Prevotella</taxon>
    </lineage>
</organism>
<dbReference type="PATRIC" id="fig|28128.5.peg.277"/>
<sequence>MDGVGREERSAGTVVVRYFLSVYGASDNAKPSIFLSPSCRFGWLAECKKINACLVENI</sequence>
<keyword evidence="2" id="KW-1185">Reference proteome</keyword>
<name>A0A133QLT8_9BACT</name>
<protein>
    <submittedName>
        <fullName evidence="1">Uncharacterized protein</fullName>
    </submittedName>
</protein>
<comment type="caution">
    <text evidence="1">The sequence shown here is derived from an EMBL/GenBank/DDBJ whole genome shotgun (WGS) entry which is preliminary data.</text>
</comment>
<evidence type="ECO:0000313" key="1">
    <source>
        <dbReference type="EMBL" id="KXA43832.1"/>
    </source>
</evidence>
<dbReference type="Proteomes" id="UP000070533">
    <property type="component" value="Unassembled WGS sequence"/>
</dbReference>
<evidence type="ECO:0000313" key="2">
    <source>
        <dbReference type="Proteomes" id="UP000070533"/>
    </source>
</evidence>